<dbReference type="Proteomes" id="UP000001261">
    <property type="component" value="Unassembled WGS sequence"/>
</dbReference>
<gene>
    <name evidence="1" type="ORF">CIMG_05770</name>
</gene>
<sequence>MTKQLPALAEGSMACVRVMPSCRRVRQVMQLNSYCTSRRLDTHIHPYFPACMWSGSKEISELVSRTPDLATDMKREGFKSRNFCLQNMCRRVGGSYQAGQTFQTHFCSCEWVHRARGSGWPFGTYSNAASEAPKIAQPHLSWVGAVQVMH</sequence>
<dbReference type="EMBL" id="GG704912">
    <property type="protein sequence ID" value="EAS30291.3"/>
    <property type="molecule type" value="Genomic_DNA"/>
</dbReference>
<dbReference type="AlphaFoldDB" id="J3K6R2"/>
<dbReference type="GeneID" id="4561724"/>
<organism evidence="1 2">
    <name type="scientific">Coccidioides immitis (strain RS)</name>
    <name type="common">Valley fever fungus</name>
    <dbReference type="NCBI Taxonomy" id="246410"/>
    <lineage>
        <taxon>Eukaryota</taxon>
        <taxon>Fungi</taxon>
        <taxon>Dikarya</taxon>
        <taxon>Ascomycota</taxon>
        <taxon>Pezizomycotina</taxon>
        <taxon>Eurotiomycetes</taxon>
        <taxon>Eurotiomycetidae</taxon>
        <taxon>Onygenales</taxon>
        <taxon>Onygenaceae</taxon>
        <taxon>Coccidioides</taxon>
    </lineage>
</organism>
<reference evidence="2" key="1">
    <citation type="journal article" date="2009" name="Genome Res.">
        <title>Comparative genomic analyses of the human fungal pathogens Coccidioides and their relatives.</title>
        <authorList>
            <person name="Sharpton T.J."/>
            <person name="Stajich J.E."/>
            <person name="Rounsley S.D."/>
            <person name="Gardner M.J."/>
            <person name="Wortman J.R."/>
            <person name="Jordar V.S."/>
            <person name="Maiti R."/>
            <person name="Kodira C.D."/>
            <person name="Neafsey D.E."/>
            <person name="Zeng Q."/>
            <person name="Hung C.-Y."/>
            <person name="McMahan C."/>
            <person name="Muszewska A."/>
            <person name="Grynberg M."/>
            <person name="Mandel M.A."/>
            <person name="Kellner E.M."/>
            <person name="Barker B.M."/>
            <person name="Galgiani J.N."/>
            <person name="Orbach M.J."/>
            <person name="Kirkland T.N."/>
            <person name="Cole G.T."/>
            <person name="Henn M.R."/>
            <person name="Birren B.W."/>
            <person name="Taylor J.W."/>
        </authorList>
    </citation>
    <scope>NUCLEOTIDE SEQUENCE [LARGE SCALE GENOMIC DNA]</scope>
    <source>
        <strain evidence="2">RS</strain>
    </source>
</reference>
<dbReference type="InParanoid" id="J3K6R2"/>
<evidence type="ECO:0000313" key="2">
    <source>
        <dbReference type="Proteomes" id="UP000001261"/>
    </source>
</evidence>
<proteinExistence type="predicted"/>
<dbReference type="KEGG" id="cim:CIMG_05770"/>
<dbReference type="RefSeq" id="XP_001241874.1">
    <property type="nucleotide sequence ID" value="XM_001241873.1"/>
</dbReference>
<name>J3K6R2_COCIM</name>
<protein>
    <submittedName>
        <fullName evidence="1">Uncharacterized protein</fullName>
    </submittedName>
</protein>
<dbReference type="VEuPathDB" id="FungiDB:CIMG_05770"/>
<reference evidence="2" key="2">
    <citation type="journal article" date="2010" name="Genome Res.">
        <title>Population genomic sequencing of Coccidioides fungi reveals recent hybridization and transposon control.</title>
        <authorList>
            <person name="Neafsey D.E."/>
            <person name="Barker B.M."/>
            <person name="Sharpton T.J."/>
            <person name="Stajich J.E."/>
            <person name="Park D.J."/>
            <person name="Whiston E."/>
            <person name="Hung C.-Y."/>
            <person name="McMahan C."/>
            <person name="White J."/>
            <person name="Sykes S."/>
            <person name="Heiman D."/>
            <person name="Young S."/>
            <person name="Zeng Q."/>
            <person name="Abouelleil A."/>
            <person name="Aftuck L."/>
            <person name="Bessette D."/>
            <person name="Brown A."/>
            <person name="FitzGerald M."/>
            <person name="Lui A."/>
            <person name="Macdonald J.P."/>
            <person name="Priest M."/>
            <person name="Orbach M.J."/>
            <person name="Galgiani J.N."/>
            <person name="Kirkland T.N."/>
            <person name="Cole G.T."/>
            <person name="Birren B.W."/>
            <person name="Henn M.R."/>
            <person name="Taylor J.W."/>
            <person name="Rounsley S.D."/>
        </authorList>
    </citation>
    <scope>GENOME REANNOTATION</scope>
    <source>
        <strain evidence="2">RS</strain>
    </source>
</reference>
<evidence type="ECO:0000313" key="1">
    <source>
        <dbReference type="EMBL" id="EAS30291.3"/>
    </source>
</evidence>
<accession>J3K6R2</accession>
<keyword evidence="2" id="KW-1185">Reference proteome</keyword>